<sequence>MKPIVIILLFIFVKSNTGVRVGHPSTSLHIRSERSNNLPHSLNVVNGANENRLGDSEGIAESKFHQSRTTRSIRNETFVLSPSVFTLNDSHAQLIVHWAGQGSDVVVTLARNSSTSIEQNGTSVYISYDRGRNFVDQSSLLKVEAGQPATIDKFYNSPVYNSHYIFTDVLHKYIFTTTDYGRSFRSIQVPFSPEIISLHITNEKIIVAMDKQDAEKKLWLSEDFGDTWSVMQMDVKSFSWGVKGLDAANDIFIERLEPSGLSNILKSPDFFKNDFNTRLLISEVKDFQVQDKYIFATKQVRLLGSHSNRTLQLWVSYNRTAFQLASFPNFMDENIDFYIADASEDRVFVCVNHKDMHTNLYMSDVTGVQYALSLERILYFNPEGAGKDTWLGFVTNESFADFHKVSGLRGIYIASQLKDNFRSVEPGPQDLITLISFDNGGKWQPIKPPILDQNGESINCNVENGCSLHLSQRFSQLYPMSRTYPIQSRSSAIGLIMASGVVGKSLKGHPAVFTSTDAGNSWHKILDGIYFYAFGDHGGLMVAVEAFNGEKLTNELLYSTDEGETWKKMKFSNISIRIYGLMTEPGERSTIFTLFGSRVEKHQWLIINIDLRPVFPRQCTAEDYKQWAPSDEEHKNLRCILGKQEVYQRRIVSVKCYNGEEYERVVSVEKCPCQQEDYECDEAFKWDKDSKHCIRDRESYFDPLKIPEDCSAGKYYNRTKGYRKVAGDVCEGGLSIQFDPQMVSCPVSVKPEFILFSQRQTISRISLSDEITIEKLPIPHLKNVIAIEYDFRNNCVYWADIDDDMIMRLCLDGKSMPETLVETNLKSIEGLALDWISSNLYFVDGELSKIEVIRTDIEHMGRMRRTILNSPTIDKPRGIALHPHQGYMLLSDWGSKHPFIGRAYLDGSNITQLITAPEVFWPNGISIDYYGNRFFWVDAKLDYIASADMDGRNIKKLLMSSSVIMHPFAIGIHKEWMYWDDWTQQSIMVADKLSGTGYKTIASGLRGVMDLKIYNRHMQLGENLCHPSKSTCTHLCMMRPNNVSVCLCPDGFGITQHDGNEVCLCNKFQMYANGTCPLINNSCTSGQFRCGVGNLCIPSIWKCDGEDDCGDNSDEKDCQLKTCTENEFHCTNGLCVPIHWRCDLDDDCPDGSDESECTHTTCSSDQFACDNGRCISKKWRCDMDYDCADNSDEMNCTRHYPHSLCQENEFHCRTGNQCLPESWRCDGDKDCHDSSDEIDCHNNTCKAWQFQCATGSCIFSTWHCDGDADCPDSSDEKNCSKLPITTVAPTSPTTQNSKTCSSWMFTCNSGQCIPIWWRCDRTNDCSDGSDEFHCPYSTVTTEETVSTPKANTCRENFFQCSNGDCIWESWVCDGEPDCNKGEDEKDCVNSCKLDQVRCLHSAGCISLHDICNGVPDCADGSDEEGCLINTTPAYGKACDSTMFECNSGHCISLLKHCDGEANCLDRSDEENCTVDSREFAISRLWIDLKSVKKNSFTISWSPYYVNKSFEYLPSICEYPFSKWINSTWNQSTSHIFENLKPFTSYNVTVYLRLRGNKHVSQPTIYITQRTLSDVPTPPQNLTMKQVDGISMLHWLPPLHANGILQGYRVYMSPPVPPRYDEIRSPSITSYSIENMQKLHMLDGFSPDANFSFWVTAIAQDMESANSNKVLLLSNKRYILDQVKNLTVTEVGNTSVILNWNKPKESIDGYMIIIKSLITHAHYEDRNTTQPPFKITGLSPGNDYVFKVSSYKGSSHSLPVDIRVKTLGSSLHEPLNLHGELIGNTTVNLSWEVPKDDRKVEWEYGIYYGLSMNDVQKRGIAIRTKNLTRTVTKLETCEFYIFYVRVIGPYGIGPGSTAFGVHTGFDPLAKPKSLSVSPPKDDHVTITWKAPCDMFAMPLAYKICVKDLTTNIKSWYQIAPIKEFDVSFHLQIVKGGIYSVQVQVSLPNSTATDPVIFNGPPITPPHQLKLIKSHAFWELEWQSEEAEENESVSYVVLVSQNESDFSNAEQYEVNEHSLPLDKLGVGHTYYLAVRLKSKEGYMSEPSEVVSFLKPIDDDFVVFSTNTLVGIVTPITVAVIALVAAFTFLYVRHRRLKRATLSFANSHYNTRSGATTFSTGDDLDEEDSPMIRGFSDDEPLVIA</sequence>
<dbReference type="Gene3D" id="2.10.70.80">
    <property type="match status" value="1"/>
</dbReference>
<keyword evidence="15" id="KW-0677">Repeat</keyword>
<feature type="disulfide bond" evidence="26">
    <location>
        <begin position="1169"/>
        <end position="1187"/>
    </location>
</feature>
<dbReference type="PRINTS" id="PR00261">
    <property type="entry name" value="LDLRECEPTOR"/>
</dbReference>
<evidence type="ECO:0000256" key="3">
    <source>
        <dbReference type="ARBA" id="ARBA00004212"/>
    </source>
</evidence>
<feature type="disulfide bond" evidence="26">
    <location>
        <begin position="1103"/>
        <end position="1118"/>
    </location>
</feature>
<dbReference type="CDD" id="cd00112">
    <property type="entry name" value="LDLa"/>
    <property type="match status" value="9"/>
</dbReference>
<dbReference type="Gene3D" id="2.120.10.10">
    <property type="match status" value="1"/>
</dbReference>
<feature type="repeat" description="LDL-receptor class B" evidence="27">
    <location>
        <begin position="932"/>
        <end position="976"/>
    </location>
</feature>
<dbReference type="GO" id="GO:0030658">
    <property type="term" value="C:transport vesicle membrane"/>
    <property type="evidence" value="ECO:0007669"/>
    <property type="project" value="UniProtKB-SubCell"/>
</dbReference>
<evidence type="ECO:0000256" key="23">
    <source>
        <dbReference type="ARBA" id="ARBA00023329"/>
    </source>
</evidence>
<keyword evidence="19 28" id="KW-0472">Membrane</keyword>
<dbReference type="SUPFAM" id="SSF57424">
    <property type="entry name" value="LDL receptor-like module"/>
    <property type="match status" value="9"/>
</dbReference>
<dbReference type="Pfam" id="PF25814">
    <property type="entry name" value="fn3_SORL1"/>
    <property type="match status" value="1"/>
</dbReference>
<keyword evidence="16" id="KW-0967">Endosome</keyword>
<evidence type="ECO:0000256" key="29">
    <source>
        <dbReference type="SAM" id="SignalP"/>
    </source>
</evidence>
<feature type="domain" description="Fibronectin type-III" evidence="30">
    <location>
        <begin position="1960"/>
        <end position="2055"/>
    </location>
</feature>
<dbReference type="InterPro" id="IPR031778">
    <property type="entry name" value="Sortilin_N"/>
</dbReference>
<dbReference type="EMBL" id="GHBY01000161">
    <property type="protein sequence ID" value="MUP40338.1"/>
    <property type="molecule type" value="Transcribed_RNA"/>
</dbReference>
<feature type="disulfide bond" evidence="26">
    <location>
        <begin position="1130"/>
        <end position="1148"/>
    </location>
</feature>
<dbReference type="GO" id="GO:0006897">
    <property type="term" value="P:endocytosis"/>
    <property type="evidence" value="ECO:0007669"/>
    <property type="project" value="UniProtKB-KW"/>
</dbReference>
<dbReference type="InterPro" id="IPR002172">
    <property type="entry name" value="LDrepeatLR_classA_rpt"/>
</dbReference>
<dbReference type="Pfam" id="PF15901">
    <property type="entry name" value="Sortilin_C"/>
    <property type="match status" value="1"/>
</dbReference>
<evidence type="ECO:0000256" key="18">
    <source>
        <dbReference type="ARBA" id="ARBA00023034"/>
    </source>
</evidence>
<dbReference type="InterPro" id="IPR013783">
    <property type="entry name" value="Ig-like_fold"/>
</dbReference>
<dbReference type="PROSITE" id="PS01209">
    <property type="entry name" value="LDLRA_1"/>
    <property type="match status" value="5"/>
</dbReference>
<dbReference type="PROSITE" id="PS50068">
    <property type="entry name" value="LDLRA_2"/>
    <property type="match status" value="9"/>
</dbReference>
<dbReference type="FunFam" id="2.120.10.30:FF:000241">
    <property type="entry name" value="Low-density lipoprotein receptor-related protein 6"/>
    <property type="match status" value="1"/>
</dbReference>
<evidence type="ECO:0000256" key="28">
    <source>
        <dbReference type="SAM" id="Phobius"/>
    </source>
</evidence>
<feature type="disulfide bond" evidence="26">
    <location>
        <begin position="1225"/>
        <end position="1240"/>
    </location>
</feature>
<evidence type="ECO:0000256" key="4">
    <source>
        <dbReference type="ARBA" id="ARBA00004251"/>
    </source>
</evidence>
<feature type="domain" description="Fibronectin type-III" evidence="30">
    <location>
        <begin position="1574"/>
        <end position="1676"/>
    </location>
</feature>
<feature type="signal peptide" evidence="29">
    <location>
        <begin position="1"/>
        <end position="18"/>
    </location>
</feature>
<dbReference type="GO" id="GO:0032585">
    <property type="term" value="C:multivesicular body membrane"/>
    <property type="evidence" value="ECO:0007669"/>
    <property type="project" value="UniProtKB-SubCell"/>
</dbReference>
<dbReference type="SMART" id="SM00192">
    <property type="entry name" value="LDLa"/>
    <property type="match status" value="9"/>
</dbReference>
<evidence type="ECO:0000256" key="14">
    <source>
        <dbReference type="ARBA" id="ARBA00022729"/>
    </source>
</evidence>
<evidence type="ECO:0000259" key="30">
    <source>
        <dbReference type="PROSITE" id="PS50853"/>
    </source>
</evidence>
<dbReference type="GO" id="GO:0055038">
    <property type="term" value="C:recycling endosome membrane"/>
    <property type="evidence" value="ECO:0007669"/>
    <property type="project" value="UniProtKB-SubCell"/>
</dbReference>
<dbReference type="InterPro" id="IPR011042">
    <property type="entry name" value="6-blade_b-propeller_TolB-like"/>
</dbReference>
<proteinExistence type="inferred from homology"/>
<dbReference type="CDD" id="cd00063">
    <property type="entry name" value="FN3"/>
    <property type="match status" value="4"/>
</dbReference>
<feature type="disulfide bond" evidence="26">
    <location>
        <begin position="1360"/>
        <end position="1378"/>
    </location>
</feature>
<feature type="transmembrane region" description="Helical" evidence="28">
    <location>
        <begin position="2066"/>
        <end position="2089"/>
    </location>
</feature>
<evidence type="ECO:0000256" key="15">
    <source>
        <dbReference type="ARBA" id="ARBA00022737"/>
    </source>
</evidence>
<keyword evidence="11" id="KW-1003">Cell membrane</keyword>
<feature type="domain" description="Fibronectin type-III" evidence="30">
    <location>
        <begin position="1480"/>
        <end position="1573"/>
    </location>
</feature>
<dbReference type="SUPFAM" id="SSF63825">
    <property type="entry name" value="YWTD domain"/>
    <property type="match status" value="1"/>
</dbReference>
<dbReference type="SUPFAM" id="SSF49265">
    <property type="entry name" value="Fibronectin type III"/>
    <property type="match status" value="3"/>
</dbReference>
<evidence type="ECO:0000256" key="9">
    <source>
        <dbReference type="ARBA" id="ARBA00013467"/>
    </source>
</evidence>
<dbReference type="InterPro" id="IPR050310">
    <property type="entry name" value="VPS10-sortilin"/>
</dbReference>
<evidence type="ECO:0000256" key="13">
    <source>
        <dbReference type="ARBA" id="ARBA00022583"/>
    </source>
</evidence>
<keyword evidence="10" id="KW-0813">Transport</keyword>
<keyword evidence="28" id="KW-0812">Transmembrane</keyword>
<evidence type="ECO:0000256" key="2">
    <source>
        <dbReference type="ARBA" id="ARBA00004158"/>
    </source>
</evidence>
<dbReference type="InterPro" id="IPR000033">
    <property type="entry name" value="LDLR_classB_rpt"/>
</dbReference>
<name>A0A646QCG5_9MYRI</name>
<feature type="disulfide bond" evidence="26">
    <location>
        <begin position="1353"/>
        <end position="1365"/>
    </location>
</feature>
<dbReference type="PANTHER" id="PTHR12106">
    <property type="entry name" value="SORTILIN RELATED"/>
    <property type="match status" value="1"/>
</dbReference>
<evidence type="ECO:0000256" key="27">
    <source>
        <dbReference type="PROSITE-ProRule" id="PRU00461"/>
    </source>
</evidence>
<evidence type="ECO:0000256" key="22">
    <source>
        <dbReference type="ARBA" id="ARBA00023180"/>
    </source>
</evidence>
<feature type="disulfide bond" evidence="26">
    <location>
        <begin position="1142"/>
        <end position="1157"/>
    </location>
</feature>
<evidence type="ECO:0000256" key="1">
    <source>
        <dbReference type="ARBA" id="ARBA00004115"/>
    </source>
</evidence>
<evidence type="ECO:0000256" key="19">
    <source>
        <dbReference type="ARBA" id="ARBA00023136"/>
    </source>
</evidence>
<dbReference type="InterPro" id="IPR023415">
    <property type="entry name" value="LDLR_class-A_CS"/>
</dbReference>
<organism evidence="31">
    <name type="scientific">Hemiscolopendra marginata</name>
    <dbReference type="NCBI Taxonomy" id="943146"/>
    <lineage>
        <taxon>Eukaryota</taxon>
        <taxon>Metazoa</taxon>
        <taxon>Ecdysozoa</taxon>
        <taxon>Arthropoda</taxon>
        <taxon>Myriapoda</taxon>
        <taxon>Chilopoda</taxon>
        <taxon>Pleurostigmophora</taxon>
        <taxon>Scolopendromorpha</taxon>
        <taxon>Scolopendridae</taxon>
        <taxon>Hemiscolopendra</taxon>
    </lineage>
</organism>
<keyword evidence="17" id="KW-0256">Endoplasmic reticulum</keyword>
<evidence type="ECO:0000256" key="5">
    <source>
        <dbReference type="ARBA" id="ARBA00004393"/>
    </source>
</evidence>
<dbReference type="Pfam" id="PF00041">
    <property type="entry name" value="fn3"/>
    <property type="match status" value="2"/>
</dbReference>
<evidence type="ECO:0000256" key="20">
    <source>
        <dbReference type="ARBA" id="ARBA00023157"/>
    </source>
</evidence>
<dbReference type="InterPro" id="IPR036055">
    <property type="entry name" value="LDL_receptor-like_sf"/>
</dbReference>
<evidence type="ECO:0000256" key="26">
    <source>
        <dbReference type="PROSITE-ProRule" id="PRU00124"/>
    </source>
</evidence>
<dbReference type="Gene3D" id="2.60.40.10">
    <property type="entry name" value="Immunoglobulins"/>
    <property type="match status" value="5"/>
</dbReference>
<dbReference type="PROSITE" id="PS50853">
    <property type="entry name" value="FN3"/>
    <property type="match status" value="5"/>
</dbReference>
<feature type="disulfide bond" evidence="26">
    <location>
        <begin position="1457"/>
        <end position="1472"/>
    </location>
</feature>
<keyword evidence="14 29" id="KW-0732">Signal</keyword>
<comment type="similarity">
    <text evidence="8">Belongs to the VPS10-related sortilin family. SORL1 subfamily.</text>
</comment>
<dbReference type="InterPro" id="IPR015943">
    <property type="entry name" value="WD40/YVTN_repeat-like_dom_sf"/>
</dbReference>
<feature type="disulfide bond" evidence="26">
    <location>
        <begin position="1181"/>
        <end position="1196"/>
    </location>
</feature>
<accession>A0A646QCG5</accession>
<evidence type="ECO:0000256" key="25">
    <source>
        <dbReference type="ARBA" id="ARBA00032450"/>
    </source>
</evidence>
<evidence type="ECO:0000256" key="21">
    <source>
        <dbReference type="ARBA" id="ARBA00023170"/>
    </source>
</evidence>
<keyword evidence="12" id="KW-0245">EGF-like domain</keyword>
<dbReference type="InterPro" id="IPR006581">
    <property type="entry name" value="VPS10"/>
</dbReference>
<comment type="subcellular location">
    <subcellularLocation>
        <location evidence="4">Cell membrane</location>
        <topology evidence="4">Single-pass type I membrane protein</topology>
    </subcellularLocation>
    <subcellularLocation>
        <location evidence="3">Cytoplasmic vesicle</location>
        <location evidence="3">Secretory vesicle membrane</location>
        <topology evidence="3">Single-pass type I membrane protein</topology>
    </subcellularLocation>
    <subcellularLocation>
        <location evidence="2">Early endosome membrane</location>
        <topology evidence="2">Single-pass type I membrane protein</topology>
    </subcellularLocation>
    <subcellularLocation>
        <location evidence="1">Endoplasmic reticulum membrane</location>
        <topology evidence="1">Single-pass type I membrane protein</topology>
    </subcellularLocation>
    <subcellularLocation>
        <location evidence="7">Endosome</location>
        <location evidence="7">Multivesicular body membrane</location>
        <topology evidence="7">Single-pass type I membrane protein</topology>
    </subcellularLocation>
    <subcellularLocation>
        <location evidence="5">Golgi apparatus</location>
        <location evidence="5">trans-Golgi network membrane</location>
        <topology evidence="5">Single-pass type I membrane protein</topology>
    </subcellularLocation>
    <subcellularLocation>
        <location evidence="6">Recycling endosome membrane</location>
        <topology evidence="6">Single-pass type I membrane protein</topology>
    </subcellularLocation>
</comment>
<dbReference type="SMART" id="SM00060">
    <property type="entry name" value="FN3"/>
    <property type="match status" value="5"/>
</dbReference>
<dbReference type="GO" id="GO:0006892">
    <property type="term" value="P:post-Golgi vesicle-mediated transport"/>
    <property type="evidence" value="ECO:0007669"/>
    <property type="project" value="TreeGrafter"/>
</dbReference>
<evidence type="ECO:0000313" key="31">
    <source>
        <dbReference type="EMBL" id="MUP40338.1"/>
    </source>
</evidence>
<feature type="disulfide bond" evidence="26">
    <location>
        <begin position="1411"/>
        <end position="1426"/>
    </location>
</feature>
<dbReference type="GO" id="GO:0005886">
    <property type="term" value="C:plasma membrane"/>
    <property type="evidence" value="ECO:0007669"/>
    <property type="project" value="UniProtKB-SubCell"/>
</dbReference>
<evidence type="ECO:0000256" key="16">
    <source>
        <dbReference type="ARBA" id="ARBA00022753"/>
    </source>
</evidence>
<dbReference type="Gene3D" id="2.130.10.10">
    <property type="entry name" value="YVTN repeat-like/Quinoprotein amine dehydrogenase"/>
    <property type="match status" value="1"/>
</dbReference>
<dbReference type="SMART" id="SM00602">
    <property type="entry name" value="VPS10"/>
    <property type="match status" value="1"/>
</dbReference>
<feature type="disulfide bond" evidence="26">
    <location>
        <begin position="1162"/>
        <end position="1174"/>
    </location>
</feature>
<feature type="disulfide bond" evidence="26">
    <location>
        <begin position="1307"/>
        <end position="1325"/>
    </location>
</feature>
<dbReference type="InterPro" id="IPR036116">
    <property type="entry name" value="FN3_sf"/>
</dbReference>
<feature type="disulfide bond" evidence="26">
    <location>
        <begin position="1372"/>
        <end position="1387"/>
    </location>
</feature>
<keyword evidence="28" id="KW-1133">Transmembrane helix</keyword>
<evidence type="ECO:0000256" key="7">
    <source>
        <dbReference type="ARBA" id="ARBA00004545"/>
    </source>
</evidence>
<keyword evidence="21 31" id="KW-0675">Receptor</keyword>
<evidence type="ECO:0000256" key="10">
    <source>
        <dbReference type="ARBA" id="ARBA00022448"/>
    </source>
</evidence>
<keyword evidence="23" id="KW-0968">Cytoplasmic vesicle</keyword>
<feature type="chain" id="PRO_5024858640" description="Sortilin-related receptor" evidence="29">
    <location>
        <begin position="19"/>
        <end position="2141"/>
    </location>
</feature>
<dbReference type="InterPro" id="IPR057841">
    <property type="entry name" value="FN3_SORL1"/>
</dbReference>
<protein>
    <recommendedName>
        <fullName evidence="9">Sortilin-related receptor</fullName>
    </recommendedName>
    <alternativeName>
        <fullName evidence="24">Low-density lipoprotein receptor relative with 11 ligand-binding repeats</fullName>
    </alternativeName>
    <alternativeName>
        <fullName evidence="25">Sorting protein-related receptor containing LDLR class A repeats</fullName>
    </alternativeName>
</protein>
<evidence type="ECO:0000256" key="8">
    <source>
        <dbReference type="ARBA" id="ARBA00007041"/>
    </source>
</evidence>
<feature type="disulfide bond" evidence="26">
    <location>
        <begin position="1438"/>
        <end position="1450"/>
    </location>
</feature>
<feature type="disulfide bond" evidence="26">
    <location>
        <begin position="1319"/>
        <end position="1334"/>
    </location>
</feature>
<dbReference type="GO" id="GO:0005794">
    <property type="term" value="C:Golgi apparatus"/>
    <property type="evidence" value="ECO:0007669"/>
    <property type="project" value="UniProtKB-SubCell"/>
</dbReference>
<dbReference type="PANTHER" id="PTHR12106:SF27">
    <property type="entry name" value="SORTILIN-RELATED RECEPTOR"/>
    <property type="match status" value="1"/>
</dbReference>
<reference evidence="31" key="1">
    <citation type="submission" date="2018-11" db="EMBL/GenBank/DDBJ databases">
        <title>Venom-gland transcriptomics and venom proteomics of the Florida green centipede (Hemiscolopendra marginata) reveal sex-based variation in a centipede venom.</title>
        <authorList>
            <person name="Nystrom G.S."/>
            <person name="Ward M.J."/>
            <person name="Ellsworth S.A."/>
            <person name="Rokyta D.R."/>
        </authorList>
    </citation>
    <scope>NUCLEOTIDE SEQUENCE</scope>
    <source>
        <tissue evidence="31">Venom gland</tissue>
    </source>
</reference>
<dbReference type="InterPro" id="IPR003961">
    <property type="entry name" value="FN3_dom"/>
</dbReference>
<dbReference type="Gene3D" id="4.10.400.10">
    <property type="entry name" value="Low-density Lipoprotein Receptor"/>
    <property type="match status" value="9"/>
</dbReference>
<feature type="disulfide bond" evidence="26">
    <location>
        <begin position="1264"/>
        <end position="1279"/>
    </location>
</feature>
<feature type="domain" description="Fibronectin type-III" evidence="30">
    <location>
        <begin position="1772"/>
        <end position="1865"/>
    </location>
</feature>
<evidence type="ECO:0000256" key="12">
    <source>
        <dbReference type="ARBA" id="ARBA00022536"/>
    </source>
</evidence>
<dbReference type="Gene3D" id="3.30.60.270">
    <property type="match status" value="1"/>
</dbReference>
<dbReference type="FunFam" id="3.30.60.270:FF:000002">
    <property type="entry name" value="Sortilin-related receptor isoform A"/>
    <property type="match status" value="1"/>
</dbReference>
<feature type="disulfide bond" evidence="26">
    <location>
        <begin position="1123"/>
        <end position="1135"/>
    </location>
</feature>
<dbReference type="PROSITE" id="PS51120">
    <property type="entry name" value="LDLRB"/>
    <property type="match status" value="2"/>
</dbReference>
<keyword evidence="20 26" id="KW-1015">Disulfide bond</keyword>
<feature type="repeat" description="LDL-receptor class B" evidence="27">
    <location>
        <begin position="794"/>
        <end position="837"/>
    </location>
</feature>
<dbReference type="GO" id="GO:0031901">
    <property type="term" value="C:early endosome membrane"/>
    <property type="evidence" value="ECO:0007669"/>
    <property type="project" value="UniProtKB-SubCell"/>
</dbReference>
<keyword evidence="18" id="KW-0333">Golgi apparatus</keyword>
<comment type="caution">
    <text evidence="26">Lacks conserved residue(s) required for the propagation of feature annotation.</text>
</comment>
<feature type="disulfide bond" evidence="26">
    <location>
        <begin position="1252"/>
        <end position="1270"/>
    </location>
</feature>
<dbReference type="SMART" id="SM00135">
    <property type="entry name" value="LY"/>
    <property type="match status" value="5"/>
</dbReference>
<evidence type="ECO:0000256" key="24">
    <source>
        <dbReference type="ARBA" id="ARBA00029896"/>
    </source>
</evidence>
<feature type="domain" description="Fibronectin type-III" evidence="30">
    <location>
        <begin position="1681"/>
        <end position="1769"/>
    </location>
</feature>
<evidence type="ECO:0000256" key="11">
    <source>
        <dbReference type="ARBA" id="ARBA00022475"/>
    </source>
</evidence>
<dbReference type="Gene3D" id="2.120.10.30">
    <property type="entry name" value="TolB, C-terminal domain"/>
    <property type="match status" value="1"/>
</dbReference>
<dbReference type="SUPFAM" id="SSF110296">
    <property type="entry name" value="Oligoxyloglucan reducing end-specific cellobiohydrolase"/>
    <property type="match status" value="1"/>
</dbReference>
<dbReference type="InterPro" id="IPR031777">
    <property type="entry name" value="Sortilin_C"/>
</dbReference>
<dbReference type="FunFam" id="4.10.400.10:FF:000011">
    <property type="entry name" value="Low-density lipoprotein receptor-related protein 1"/>
    <property type="match status" value="1"/>
</dbReference>
<dbReference type="GO" id="GO:0005789">
    <property type="term" value="C:endoplasmic reticulum membrane"/>
    <property type="evidence" value="ECO:0007669"/>
    <property type="project" value="UniProtKB-SubCell"/>
</dbReference>
<keyword evidence="13" id="KW-0254">Endocytosis</keyword>
<feature type="disulfide bond" evidence="26">
    <location>
        <begin position="1300"/>
        <end position="1312"/>
    </location>
</feature>
<feature type="disulfide bond" evidence="26">
    <location>
        <begin position="1245"/>
        <end position="1257"/>
    </location>
</feature>
<dbReference type="Pfam" id="PF00057">
    <property type="entry name" value="Ldl_recept_a"/>
    <property type="match status" value="9"/>
</dbReference>
<dbReference type="FunFam" id="4.10.400.10:FF:000034">
    <property type="entry name" value="Low-density lipoprotein receptor-related protein 2"/>
    <property type="match status" value="2"/>
</dbReference>
<keyword evidence="22" id="KW-0325">Glycoprotein</keyword>
<evidence type="ECO:0000256" key="6">
    <source>
        <dbReference type="ARBA" id="ARBA00004480"/>
    </source>
</evidence>
<feature type="disulfide bond" evidence="26">
    <location>
        <begin position="1445"/>
        <end position="1463"/>
    </location>
</feature>
<dbReference type="Pfam" id="PF15902">
    <property type="entry name" value="Sortilin-Vps10"/>
    <property type="match status" value="1"/>
</dbReference>
<evidence type="ECO:0000256" key="17">
    <source>
        <dbReference type="ARBA" id="ARBA00022824"/>
    </source>
</evidence>